<proteinExistence type="predicted"/>
<organism evidence="1">
    <name type="scientific">Arion vulgaris</name>
    <dbReference type="NCBI Taxonomy" id="1028688"/>
    <lineage>
        <taxon>Eukaryota</taxon>
        <taxon>Metazoa</taxon>
        <taxon>Spiralia</taxon>
        <taxon>Lophotrochozoa</taxon>
        <taxon>Mollusca</taxon>
        <taxon>Gastropoda</taxon>
        <taxon>Heterobranchia</taxon>
        <taxon>Euthyneura</taxon>
        <taxon>Panpulmonata</taxon>
        <taxon>Eupulmonata</taxon>
        <taxon>Stylommatophora</taxon>
        <taxon>Helicina</taxon>
        <taxon>Arionoidea</taxon>
        <taxon>Arionidae</taxon>
        <taxon>Arion</taxon>
    </lineage>
</organism>
<dbReference type="AlphaFoldDB" id="A0A0B6ZSR7"/>
<accession>A0A0B6ZSR7</accession>
<sequence length="50" mass="5735">WLTSGRYRAFKEEEDYTIKASRLPFQLNTLDSPQGVISHCLYFAGQLAVI</sequence>
<evidence type="ECO:0000313" key="1">
    <source>
        <dbReference type="EMBL" id="CEK71593.1"/>
    </source>
</evidence>
<dbReference type="EMBL" id="HACG01024728">
    <property type="protein sequence ID" value="CEK71593.1"/>
    <property type="molecule type" value="Transcribed_RNA"/>
</dbReference>
<protein>
    <submittedName>
        <fullName evidence="1">Uncharacterized protein</fullName>
    </submittedName>
</protein>
<gene>
    <name evidence="1" type="primary">ORF79041</name>
</gene>
<name>A0A0B6ZSR7_9EUPU</name>
<feature type="non-terminal residue" evidence="1">
    <location>
        <position position="1"/>
    </location>
</feature>
<reference evidence="1" key="1">
    <citation type="submission" date="2014-12" db="EMBL/GenBank/DDBJ databases">
        <title>Insight into the proteome of Arion vulgaris.</title>
        <authorList>
            <person name="Aradska J."/>
            <person name="Bulat T."/>
            <person name="Smidak R."/>
            <person name="Sarate P."/>
            <person name="Gangsoo J."/>
            <person name="Sialana F."/>
            <person name="Bilban M."/>
            <person name="Lubec G."/>
        </authorList>
    </citation>
    <scope>NUCLEOTIDE SEQUENCE</scope>
    <source>
        <tissue evidence="1">Skin</tissue>
    </source>
</reference>